<keyword evidence="2 9" id="KW-0479">Metal-binding</keyword>
<comment type="caution">
    <text evidence="11">The sequence shown here is derived from an EMBL/GenBank/DDBJ whole genome shotgun (WGS) entry which is preliminary data.</text>
</comment>
<comment type="activity regulation">
    <text evidence="9">Activated by a monovalent cation that binds near, but not in, the active site. The most likely occupant of the site in vivo is potassium. Ion binding induces a conformational change that may alter substrate affinity.</text>
</comment>
<comment type="subunit">
    <text evidence="9">Homodimer.</text>
</comment>
<dbReference type="PRINTS" id="PR00990">
    <property type="entry name" value="RIBOKINASE"/>
</dbReference>
<dbReference type="EC" id="2.7.1.15" evidence="9"/>
<accession>A0A7W6G5K9</accession>
<dbReference type="Pfam" id="PF00294">
    <property type="entry name" value="PfkB"/>
    <property type="match status" value="1"/>
</dbReference>
<gene>
    <name evidence="9" type="primary">rbsK</name>
    <name evidence="11" type="ORF">GGQ73_004657</name>
</gene>
<dbReference type="SUPFAM" id="SSF53613">
    <property type="entry name" value="Ribokinase-like"/>
    <property type="match status" value="1"/>
</dbReference>
<keyword evidence="4 9" id="KW-0418">Kinase</keyword>
<comment type="function">
    <text evidence="9">Catalyzes the phosphorylation of ribose at O-5 in a reaction requiring ATP and magnesium. The resulting D-ribose-5-phosphate can then be used either for sythesis of nucleotides, histidine, and tryptophan, or as a component of the pentose phosphate pathway.</text>
</comment>
<feature type="domain" description="Carbohydrate kinase PfkB" evidence="10">
    <location>
        <begin position="5"/>
        <end position="285"/>
    </location>
</feature>
<keyword evidence="1 9" id="KW-0808">Transferase</keyword>
<keyword evidence="7 9" id="KW-0630">Potassium</keyword>
<evidence type="ECO:0000256" key="1">
    <source>
        <dbReference type="ARBA" id="ARBA00022679"/>
    </source>
</evidence>
<protein>
    <recommendedName>
        <fullName evidence="9">Ribokinase</fullName>
        <shortName evidence="9">RK</shortName>
        <ecNumber evidence="9">2.7.1.15</ecNumber>
    </recommendedName>
</protein>
<dbReference type="GO" id="GO:0005829">
    <property type="term" value="C:cytosol"/>
    <property type="evidence" value="ECO:0007669"/>
    <property type="project" value="TreeGrafter"/>
</dbReference>
<keyword evidence="6 9" id="KW-0460">Magnesium</keyword>
<name>A0A7W6G5K9_9HYPH</name>
<feature type="binding site" evidence="9">
    <location>
        <position position="279"/>
    </location>
    <ligand>
        <name>K(+)</name>
        <dbReference type="ChEBI" id="CHEBI:29103"/>
    </ligand>
</feature>
<evidence type="ECO:0000259" key="10">
    <source>
        <dbReference type="Pfam" id="PF00294"/>
    </source>
</evidence>
<comment type="caution">
    <text evidence="9">Lacks conserved residue(s) required for the propagation of feature annotation.</text>
</comment>
<evidence type="ECO:0000256" key="8">
    <source>
        <dbReference type="ARBA" id="ARBA00023277"/>
    </source>
</evidence>
<comment type="similarity">
    <text evidence="9">Belongs to the carbohydrate kinase PfkB family. Ribokinase subfamily.</text>
</comment>
<dbReference type="PANTHER" id="PTHR10584">
    <property type="entry name" value="SUGAR KINASE"/>
    <property type="match status" value="1"/>
</dbReference>
<feature type="active site" description="Proton acceptor" evidence="9">
    <location>
        <position position="246"/>
    </location>
</feature>
<dbReference type="Proteomes" id="UP000565286">
    <property type="component" value="Unassembled WGS sequence"/>
</dbReference>
<keyword evidence="3 9" id="KW-0547">Nucleotide-binding</keyword>
<feature type="binding site" evidence="9">
    <location>
        <position position="240"/>
    </location>
    <ligand>
        <name>K(+)</name>
        <dbReference type="ChEBI" id="CHEBI:29103"/>
    </ligand>
</feature>
<keyword evidence="5 9" id="KW-0067">ATP-binding</keyword>
<dbReference type="UniPathway" id="UPA00916">
    <property type="reaction ID" value="UER00889"/>
</dbReference>
<feature type="binding site" evidence="9">
    <location>
        <position position="181"/>
    </location>
    <ligand>
        <name>ATP</name>
        <dbReference type="ChEBI" id="CHEBI:30616"/>
    </ligand>
</feature>
<evidence type="ECO:0000313" key="11">
    <source>
        <dbReference type="EMBL" id="MBB3948666.1"/>
    </source>
</evidence>
<dbReference type="GO" id="GO:0004747">
    <property type="term" value="F:ribokinase activity"/>
    <property type="evidence" value="ECO:0007669"/>
    <property type="project" value="UniProtKB-UniRule"/>
</dbReference>
<feature type="binding site" evidence="9">
    <location>
        <position position="285"/>
    </location>
    <ligand>
        <name>K(+)</name>
        <dbReference type="ChEBI" id="CHEBI:29103"/>
    </ligand>
</feature>
<dbReference type="InterPro" id="IPR011611">
    <property type="entry name" value="PfkB_dom"/>
</dbReference>
<sequence>MRVHVVGNVCIDTTFRFDLLPQAGETRNAASHTDGLGGKGANQAVAAARTGAPVTFWAAIGRDANGGWIRNGLAGEIDSACLTEFDLPTDRSTVAVDASGENMILSGVSCALAFDPLAQTDFGDIVEPDNVLVVQANLTPAITEACLRAGREKGLTTIFNASPLAPDGQPRFEAVDIVIVNEGEAQSIAGSRRPEDAAAAIRGLGSGCVIVTLGSRGCLLLGSASVEPVYIAAPKVDVVDTSGAGDVLCGVFAGCLAQGMRQEAALRVAVAASALAVTRVGTLASCPPVDEISFLIKQSETESA</sequence>
<dbReference type="InterPro" id="IPR029056">
    <property type="entry name" value="Ribokinase-like"/>
</dbReference>
<feature type="binding site" evidence="9">
    <location>
        <position position="281"/>
    </location>
    <ligand>
        <name>K(+)</name>
        <dbReference type="ChEBI" id="CHEBI:29103"/>
    </ligand>
</feature>
<organism evidence="11 12">
    <name type="scientific">Rhizobium skierniewicense</name>
    <dbReference type="NCBI Taxonomy" id="984260"/>
    <lineage>
        <taxon>Bacteria</taxon>
        <taxon>Pseudomonadati</taxon>
        <taxon>Pseudomonadota</taxon>
        <taxon>Alphaproteobacteria</taxon>
        <taxon>Hyphomicrobiales</taxon>
        <taxon>Rhizobiaceae</taxon>
        <taxon>Rhizobium/Agrobacterium group</taxon>
        <taxon>Rhizobium</taxon>
    </lineage>
</organism>
<dbReference type="AlphaFoldDB" id="A0A7W6G5K9"/>
<evidence type="ECO:0000256" key="7">
    <source>
        <dbReference type="ARBA" id="ARBA00022958"/>
    </source>
</evidence>
<evidence type="ECO:0000256" key="2">
    <source>
        <dbReference type="ARBA" id="ARBA00022723"/>
    </source>
</evidence>
<dbReference type="CDD" id="cd01174">
    <property type="entry name" value="ribokinase"/>
    <property type="match status" value="1"/>
</dbReference>
<feature type="binding site" evidence="9">
    <location>
        <begin position="245"/>
        <end position="246"/>
    </location>
    <ligand>
        <name>ATP</name>
        <dbReference type="ChEBI" id="CHEBI:30616"/>
    </ligand>
</feature>
<keyword evidence="12" id="KW-1185">Reference proteome</keyword>
<feature type="binding site" evidence="9">
    <location>
        <begin position="10"/>
        <end position="12"/>
    </location>
    <ligand>
        <name>substrate</name>
    </ligand>
</feature>
<feature type="binding site" evidence="9">
    <location>
        <position position="246"/>
    </location>
    <ligand>
        <name>substrate</name>
    </ligand>
</feature>
<evidence type="ECO:0000256" key="5">
    <source>
        <dbReference type="ARBA" id="ARBA00022840"/>
    </source>
</evidence>
<feature type="binding site" evidence="9">
    <location>
        <begin position="212"/>
        <end position="217"/>
    </location>
    <ligand>
        <name>ATP</name>
        <dbReference type="ChEBI" id="CHEBI:30616"/>
    </ligand>
</feature>
<dbReference type="RefSeq" id="WP_183897943.1">
    <property type="nucleotide sequence ID" value="NZ_JACIDV010000024.1"/>
</dbReference>
<evidence type="ECO:0000313" key="12">
    <source>
        <dbReference type="Proteomes" id="UP000565286"/>
    </source>
</evidence>
<comment type="catalytic activity">
    <reaction evidence="9">
        <text>D-ribose + ATP = D-ribose 5-phosphate + ADP + H(+)</text>
        <dbReference type="Rhea" id="RHEA:13697"/>
        <dbReference type="ChEBI" id="CHEBI:15378"/>
        <dbReference type="ChEBI" id="CHEBI:30616"/>
        <dbReference type="ChEBI" id="CHEBI:47013"/>
        <dbReference type="ChEBI" id="CHEBI:78346"/>
        <dbReference type="ChEBI" id="CHEBI:456216"/>
        <dbReference type="EC" id="2.7.1.15"/>
    </reaction>
</comment>
<dbReference type="InterPro" id="IPR011877">
    <property type="entry name" value="Ribokinase"/>
</dbReference>
<dbReference type="EMBL" id="JACIDV010000024">
    <property type="protein sequence ID" value="MBB3948666.1"/>
    <property type="molecule type" value="Genomic_DNA"/>
</dbReference>
<feature type="binding site" evidence="9">
    <location>
        <begin position="38"/>
        <end position="42"/>
    </location>
    <ligand>
        <name>substrate</name>
    </ligand>
</feature>
<comment type="pathway">
    <text evidence="9">Carbohydrate metabolism; D-ribose degradation; D-ribose 5-phosphate from beta-D-ribopyranose: step 2/2.</text>
</comment>
<dbReference type="GO" id="GO:0005524">
    <property type="term" value="F:ATP binding"/>
    <property type="evidence" value="ECO:0007669"/>
    <property type="project" value="UniProtKB-UniRule"/>
</dbReference>
<reference evidence="11 12" key="1">
    <citation type="submission" date="2020-08" db="EMBL/GenBank/DDBJ databases">
        <title>Genomic Encyclopedia of Type Strains, Phase IV (KMG-IV): sequencing the most valuable type-strain genomes for metagenomic binning, comparative biology and taxonomic classification.</title>
        <authorList>
            <person name="Goeker M."/>
        </authorList>
    </citation>
    <scope>NUCLEOTIDE SEQUENCE [LARGE SCALE GENOMIC DNA]</scope>
    <source>
        <strain evidence="11 12">DSM 26438</strain>
    </source>
</reference>
<feature type="binding site" evidence="9">
    <location>
        <position position="276"/>
    </location>
    <ligand>
        <name>K(+)</name>
        <dbReference type="ChEBI" id="CHEBI:29103"/>
    </ligand>
</feature>
<dbReference type="GO" id="GO:0046872">
    <property type="term" value="F:metal ion binding"/>
    <property type="evidence" value="ECO:0007669"/>
    <property type="project" value="UniProtKB-KW"/>
</dbReference>
<comment type="cofactor">
    <cofactor evidence="9">
        <name>Mg(2+)</name>
        <dbReference type="ChEBI" id="CHEBI:18420"/>
    </cofactor>
    <text evidence="9">Requires a divalent cation, most likely magnesium in vivo, as an electrophilic catalyst to aid phosphoryl group transfer. It is the chelate of the metal and the nucleotide that is the actual substrate.</text>
</comment>
<dbReference type="PANTHER" id="PTHR10584:SF166">
    <property type="entry name" value="RIBOKINASE"/>
    <property type="match status" value="1"/>
</dbReference>
<proteinExistence type="inferred from homology"/>
<comment type="subcellular location">
    <subcellularLocation>
        <location evidence="9">Cytoplasm</location>
    </subcellularLocation>
</comment>
<evidence type="ECO:0000256" key="3">
    <source>
        <dbReference type="ARBA" id="ARBA00022741"/>
    </source>
</evidence>
<feature type="binding site" evidence="9">
    <location>
        <position position="242"/>
    </location>
    <ligand>
        <name>K(+)</name>
        <dbReference type="ChEBI" id="CHEBI:29103"/>
    </ligand>
</feature>
<evidence type="ECO:0000256" key="6">
    <source>
        <dbReference type="ARBA" id="ARBA00022842"/>
    </source>
</evidence>
<dbReference type="GO" id="GO:0019303">
    <property type="term" value="P:D-ribose catabolic process"/>
    <property type="evidence" value="ECO:0007669"/>
    <property type="project" value="UniProtKB-UniRule"/>
</dbReference>
<evidence type="ECO:0000256" key="4">
    <source>
        <dbReference type="ARBA" id="ARBA00022777"/>
    </source>
</evidence>
<evidence type="ECO:0000256" key="9">
    <source>
        <dbReference type="HAMAP-Rule" id="MF_01987"/>
    </source>
</evidence>
<dbReference type="HAMAP" id="MF_01987">
    <property type="entry name" value="Ribokinase"/>
    <property type="match status" value="1"/>
</dbReference>
<dbReference type="InterPro" id="IPR002139">
    <property type="entry name" value="Ribo/fructo_kinase"/>
</dbReference>
<keyword evidence="8 9" id="KW-0119">Carbohydrate metabolism</keyword>
<dbReference type="Gene3D" id="3.40.1190.20">
    <property type="match status" value="1"/>
</dbReference>
<keyword evidence="9" id="KW-0963">Cytoplasm</keyword>